<gene>
    <name evidence="1" type="ORF">MNB_SM-7-1179</name>
</gene>
<proteinExistence type="predicted"/>
<dbReference type="AlphaFoldDB" id="A0A1W1BEK3"/>
<name>A0A1W1BEK3_9ZZZZ</name>
<organism evidence="1">
    <name type="scientific">hydrothermal vent metagenome</name>
    <dbReference type="NCBI Taxonomy" id="652676"/>
    <lineage>
        <taxon>unclassified sequences</taxon>
        <taxon>metagenomes</taxon>
        <taxon>ecological metagenomes</taxon>
    </lineage>
</organism>
<dbReference type="EMBL" id="FPHB01000020">
    <property type="protein sequence ID" value="SFV51923.1"/>
    <property type="molecule type" value="Genomic_DNA"/>
</dbReference>
<accession>A0A1W1BEK3</accession>
<evidence type="ECO:0000313" key="1">
    <source>
        <dbReference type="EMBL" id="SFV51923.1"/>
    </source>
</evidence>
<protein>
    <submittedName>
        <fullName evidence="1">Uncharacterized protein</fullName>
    </submittedName>
</protein>
<sequence>MFERDICETDVEETVKNGVIIEKYLDDKPYPSFLALGLGKKPLHVVFAKNS</sequence>
<reference evidence="1" key="1">
    <citation type="submission" date="2016-10" db="EMBL/GenBank/DDBJ databases">
        <authorList>
            <person name="de Groot N.N."/>
        </authorList>
    </citation>
    <scope>NUCLEOTIDE SEQUENCE</scope>
</reference>
<dbReference type="Pfam" id="PF14076">
    <property type="entry name" value="DUF4258"/>
    <property type="match status" value="1"/>
</dbReference>
<dbReference type="InterPro" id="IPR025354">
    <property type="entry name" value="DUF4258"/>
</dbReference>